<dbReference type="Proteomes" id="UP000315444">
    <property type="component" value="Unassembled WGS sequence"/>
</dbReference>
<accession>A0AB38PMT4</accession>
<evidence type="ECO:0000313" key="4">
    <source>
        <dbReference type="Proteomes" id="UP000319026"/>
    </source>
</evidence>
<gene>
    <name evidence="2" type="ORF">FSA03_18225</name>
    <name evidence="1" type="ORF">FSA06_17445</name>
</gene>
<proteinExistence type="predicted"/>
<comment type="caution">
    <text evidence="2">The sequence shown here is derived from an EMBL/GenBank/DDBJ whole genome shotgun (WGS) entry which is preliminary data.</text>
</comment>
<evidence type="ECO:0000313" key="1">
    <source>
        <dbReference type="EMBL" id="TWV39622.1"/>
    </source>
</evidence>
<organism evidence="2 4">
    <name type="scientific">Bacteroides fragilis</name>
    <dbReference type="NCBI Taxonomy" id="817"/>
    <lineage>
        <taxon>Bacteria</taxon>
        <taxon>Pseudomonadati</taxon>
        <taxon>Bacteroidota</taxon>
        <taxon>Bacteroidia</taxon>
        <taxon>Bacteroidales</taxon>
        <taxon>Bacteroidaceae</taxon>
        <taxon>Bacteroides</taxon>
    </lineage>
</organism>
<reference evidence="2 4" key="2">
    <citation type="submission" date="2019-07" db="EMBL/GenBank/DDBJ databases">
        <title>Genome Sequencing of Bacteroides fragilis.</title>
        <authorList>
            <person name="Pinto K.M."/>
            <person name="Ruoff K.L."/>
            <person name="Price C.E."/>
            <person name="Valls R.A."/>
            <person name="O'Toole G.A."/>
        </authorList>
    </citation>
    <scope>NUCLEOTIDE SEQUENCE [LARGE SCALE GENOMIC DNA]</scope>
    <source>
        <strain evidence="2 4">AD135F_3B</strain>
    </source>
</reference>
<evidence type="ECO:0000313" key="3">
    <source>
        <dbReference type="Proteomes" id="UP000315444"/>
    </source>
</evidence>
<dbReference type="AlphaFoldDB" id="A0AB38PMT4"/>
<dbReference type="EMBL" id="VOHT01000008">
    <property type="protein sequence ID" value="TWV46806.1"/>
    <property type="molecule type" value="Genomic_DNA"/>
</dbReference>
<reference evidence="1 3" key="1">
    <citation type="submission" date="2019-07" db="EMBL/GenBank/DDBJ databases">
        <title>Genome sequencing of Bacteroides fragilis.</title>
        <authorList>
            <person name="Galasyn E.V."/>
            <person name="Ruoff K.L."/>
            <person name="Price C.E."/>
            <person name="Valls R.A."/>
            <person name="O'Toole G.A."/>
        </authorList>
    </citation>
    <scope>NUCLEOTIDE SEQUENCE [LARGE SCALE GENOMIC DNA]</scope>
    <source>
        <strain evidence="1 3">AD135F_1B</strain>
    </source>
</reference>
<sequence length="89" mass="10114">MKVINDSKIDTAQIGDIFVSVAVCNSNRYIIDEFDTMKEARTFVKEEGYIDAEYWYLAAETINEQGDLSPACWGKTKKEAVDKLKKALK</sequence>
<dbReference type="EMBL" id="VOHV01000008">
    <property type="protein sequence ID" value="TWV39622.1"/>
    <property type="molecule type" value="Genomic_DNA"/>
</dbReference>
<protein>
    <submittedName>
        <fullName evidence="2">Uncharacterized protein</fullName>
    </submittedName>
</protein>
<dbReference type="RefSeq" id="WP_146332738.1">
    <property type="nucleotide sequence ID" value="NZ_VOHT01000008.1"/>
</dbReference>
<name>A0AB38PMT4_BACFG</name>
<dbReference type="Proteomes" id="UP000319026">
    <property type="component" value="Unassembled WGS sequence"/>
</dbReference>
<evidence type="ECO:0000313" key="2">
    <source>
        <dbReference type="EMBL" id="TWV46806.1"/>
    </source>
</evidence>